<keyword evidence="1" id="KW-0472">Membrane</keyword>
<reference evidence="2" key="1">
    <citation type="submission" date="2022-11" db="EMBL/GenBank/DDBJ databases">
        <title>The characterization of three novel Bacteroidetes species and genomic analysis of their roles in tidal elemental geochemical cycles.</title>
        <authorList>
            <person name="Ma K.-J."/>
        </authorList>
    </citation>
    <scope>NUCLEOTIDE SEQUENCE</scope>
    <source>
        <strain evidence="2">M415</strain>
    </source>
</reference>
<evidence type="ECO:0000313" key="3">
    <source>
        <dbReference type="Proteomes" id="UP001207116"/>
    </source>
</evidence>
<evidence type="ECO:0000256" key="1">
    <source>
        <dbReference type="SAM" id="Phobius"/>
    </source>
</evidence>
<dbReference type="AlphaFoldDB" id="A0AAE3SQH9"/>
<keyword evidence="3" id="KW-1185">Reference proteome</keyword>
<gene>
    <name evidence="2" type="ORF">OO016_13000</name>
</gene>
<dbReference type="RefSeq" id="WP_266014808.1">
    <property type="nucleotide sequence ID" value="NZ_JAPFQP010000004.1"/>
</dbReference>
<dbReference type="Proteomes" id="UP001207116">
    <property type="component" value="Unassembled WGS sequence"/>
</dbReference>
<name>A0AAE3SQH9_9FLAO</name>
<evidence type="ECO:0000313" key="2">
    <source>
        <dbReference type="EMBL" id="MCX2720527.1"/>
    </source>
</evidence>
<proteinExistence type="predicted"/>
<sequence length="62" mass="7247">MFSSGQIVFAILFIIAFAIIMVISYRKDKRLHQKNYRGVQWVGISFVIFVILLFVLKVLLKN</sequence>
<keyword evidence="1" id="KW-1133">Transmembrane helix</keyword>
<accession>A0AAE3SQH9</accession>
<keyword evidence="1" id="KW-0812">Transmembrane</keyword>
<comment type="caution">
    <text evidence="2">The sequence shown here is derived from an EMBL/GenBank/DDBJ whole genome shotgun (WGS) entry which is preliminary data.</text>
</comment>
<protein>
    <submittedName>
        <fullName evidence="2">Uncharacterized protein</fullName>
    </submittedName>
</protein>
<feature type="transmembrane region" description="Helical" evidence="1">
    <location>
        <begin position="38"/>
        <end position="60"/>
    </location>
</feature>
<organism evidence="2 3">
    <name type="scientific">Lentiprolixibacter aurantiacus</name>
    <dbReference type="NCBI Taxonomy" id="2993939"/>
    <lineage>
        <taxon>Bacteria</taxon>
        <taxon>Pseudomonadati</taxon>
        <taxon>Bacteroidota</taxon>
        <taxon>Flavobacteriia</taxon>
        <taxon>Flavobacteriales</taxon>
        <taxon>Flavobacteriaceae</taxon>
        <taxon>Lentiprolixibacter</taxon>
    </lineage>
</organism>
<feature type="transmembrane region" description="Helical" evidence="1">
    <location>
        <begin position="6"/>
        <end position="26"/>
    </location>
</feature>
<dbReference type="EMBL" id="JAPFQP010000004">
    <property type="protein sequence ID" value="MCX2720527.1"/>
    <property type="molecule type" value="Genomic_DNA"/>
</dbReference>